<dbReference type="InterPro" id="IPR019887">
    <property type="entry name" value="Tscrpt_reg_AsnC/Lrp_C"/>
</dbReference>
<evidence type="ECO:0000313" key="5">
    <source>
        <dbReference type="EMBL" id="NGO55032.1"/>
    </source>
</evidence>
<reference evidence="5 6" key="1">
    <citation type="submission" date="2020-02" db="EMBL/GenBank/DDBJ databases">
        <title>Genome sequence of strain CCNWXJ40-4.</title>
        <authorList>
            <person name="Gao J."/>
            <person name="Sun J."/>
        </authorList>
    </citation>
    <scope>NUCLEOTIDE SEQUENCE [LARGE SCALE GENOMIC DNA]</scope>
    <source>
        <strain evidence="5 6">CCNWXJ 40-4</strain>
    </source>
</reference>
<dbReference type="GO" id="GO:0006355">
    <property type="term" value="P:regulation of DNA-templated transcription"/>
    <property type="evidence" value="ECO:0007669"/>
    <property type="project" value="UniProtKB-ARBA"/>
</dbReference>
<dbReference type="SMART" id="SM00344">
    <property type="entry name" value="HTH_ASNC"/>
    <property type="match status" value="1"/>
</dbReference>
<dbReference type="InterPro" id="IPR000485">
    <property type="entry name" value="AsnC-type_HTH_dom"/>
</dbReference>
<dbReference type="InterPro" id="IPR019888">
    <property type="entry name" value="Tscrpt_reg_AsnC-like"/>
</dbReference>
<name>A0A6G4WJQ3_9HYPH</name>
<evidence type="ECO:0000259" key="4">
    <source>
        <dbReference type="PROSITE" id="PS50956"/>
    </source>
</evidence>
<dbReference type="Pfam" id="PF01037">
    <property type="entry name" value="AsnC_trans_reg"/>
    <property type="match status" value="1"/>
</dbReference>
<keyword evidence="1" id="KW-0805">Transcription regulation</keyword>
<dbReference type="PROSITE" id="PS50956">
    <property type="entry name" value="HTH_ASNC_2"/>
    <property type="match status" value="1"/>
</dbReference>
<dbReference type="RefSeq" id="WP_165033398.1">
    <property type="nucleotide sequence ID" value="NZ_JAAKZF010000076.1"/>
</dbReference>
<keyword evidence="2" id="KW-0238">DNA-binding</keyword>
<evidence type="ECO:0000256" key="1">
    <source>
        <dbReference type="ARBA" id="ARBA00023015"/>
    </source>
</evidence>
<gene>
    <name evidence="5" type="ORF">G6N73_28750</name>
</gene>
<dbReference type="PANTHER" id="PTHR30154">
    <property type="entry name" value="LEUCINE-RESPONSIVE REGULATORY PROTEIN"/>
    <property type="match status" value="1"/>
</dbReference>
<dbReference type="InterPro" id="IPR036388">
    <property type="entry name" value="WH-like_DNA-bd_sf"/>
</dbReference>
<dbReference type="PROSITE" id="PS00519">
    <property type="entry name" value="HTH_ASNC_1"/>
    <property type="match status" value="1"/>
</dbReference>
<protein>
    <submittedName>
        <fullName evidence="5">Lrp/AsnC family transcriptional regulator</fullName>
    </submittedName>
</protein>
<keyword evidence="6" id="KW-1185">Reference proteome</keyword>
<dbReference type="InterPro" id="IPR011008">
    <property type="entry name" value="Dimeric_a/b-barrel"/>
</dbReference>
<dbReference type="Gene3D" id="1.10.10.10">
    <property type="entry name" value="Winged helix-like DNA-binding domain superfamily/Winged helix DNA-binding domain"/>
    <property type="match status" value="1"/>
</dbReference>
<dbReference type="EMBL" id="JAAKZF010000076">
    <property type="protein sequence ID" value="NGO55032.1"/>
    <property type="molecule type" value="Genomic_DNA"/>
</dbReference>
<dbReference type="AlphaFoldDB" id="A0A6G4WJQ3"/>
<dbReference type="GO" id="GO:0043200">
    <property type="term" value="P:response to amino acid"/>
    <property type="evidence" value="ECO:0007669"/>
    <property type="project" value="TreeGrafter"/>
</dbReference>
<dbReference type="InterPro" id="IPR019885">
    <property type="entry name" value="Tscrpt_reg_HTH_AsnC-type_CS"/>
</dbReference>
<organism evidence="5 6">
    <name type="scientific">Allomesorhizobium camelthorni</name>
    <dbReference type="NCBI Taxonomy" id="475069"/>
    <lineage>
        <taxon>Bacteria</taxon>
        <taxon>Pseudomonadati</taxon>
        <taxon>Pseudomonadota</taxon>
        <taxon>Alphaproteobacteria</taxon>
        <taxon>Hyphomicrobiales</taxon>
        <taxon>Phyllobacteriaceae</taxon>
        <taxon>Allomesorhizobium</taxon>
    </lineage>
</organism>
<sequence length="167" mass="19110">MDRLDRKILRLLQEDSTLAVADVAKKVGLSTTPCWRRIQKLEEEGVIKRRVALLDPAKINARVTVFVSIRTNSHSHEWLRRFSEVIQEFPEVIEFYRMSGDVDYLLRVVVPDIAAYDAFYKRLIAKIEIRDVSSAFAMEQIKYTTEMPLDYMALDKESGALSAGAGI</sequence>
<dbReference type="Pfam" id="PF13412">
    <property type="entry name" value="HTH_24"/>
    <property type="match status" value="1"/>
</dbReference>
<dbReference type="PANTHER" id="PTHR30154:SF17">
    <property type="entry name" value="DNA-BINDING TRANSCRIPTIONAL ACTIVATOR DECR"/>
    <property type="match status" value="1"/>
</dbReference>
<dbReference type="CDD" id="cd00090">
    <property type="entry name" value="HTH_ARSR"/>
    <property type="match status" value="1"/>
</dbReference>
<dbReference type="SUPFAM" id="SSF54909">
    <property type="entry name" value="Dimeric alpha+beta barrel"/>
    <property type="match status" value="1"/>
</dbReference>
<dbReference type="Proteomes" id="UP001642900">
    <property type="component" value="Unassembled WGS sequence"/>
</dbReference>
<proteinExistence type="predicted"/>
<dbReference type="Gene3D" id="3.30.70.920">
    <property type="match status" value="1"/>
</dbReference>
<evidence type="ECO:0000256" key="3">
    <source>
        <dbReference type="ARBA" id="ARBA00023163"/>
    </source>
</evidence>
<dbReference type="GO" id="GO:0043565">
    <property type="term" value="F:sequence-specific DNA binding"/>
    <property type="evidence" value="ECO:0007669"/>
    <property type="project" value="InterPro"/>
</dbReference>
<feature type="domain" description="HTH asnC-type" evidence="4">
    <location>
        <begin position="1"/>
        <end position="62"/>
    </location>
</feature>
<dbReference type="GO" id="GO:0005829">
    <property type="term" value="C:cytosol"/>
    <property type="evidence" value="ECO:0007669"/>
    <property type="project" value="TreeGrafter"/>
</dbReference>
<keyword evidence="3" id="KW-0804">Transcription</keyword>
<accession>A0A6G4WJQ3</accession>
<dbReference type="InterPro" id="IPR011991">
    <property type="entry name" value="ArsR-like_HTH"/>
</dbReference>
<dbReference type="PRINTS" id="PR00033">
    <property type="entry name" value="HTHASNC"/>
</dbReference>
<comment type="caution">
    <text evidence="5">The sequence shown here is derived from an EMBL/GenBank/DDBJ whole genome shotgun (WGS) entry which is preliminary data.</text>
</comment>
<dbReference type="SUPFAM" id="SSF46785">
    <property type="entry name" value="Winged helix' DNA-binding domain"/>
    <property type="match status" value="1"/>
</dbReference>
<evidence type="ECO:0000256" key="2">
    <source>
        <dbReference type="ARBA" id="ARBA00023125"/>
    </source>
</evidence>
<evidence type="ECO:0000313" key="6">
    <source>
        <dbReference type="Proteomes" id="UP001642900"/>
    </source>
</evidence>
<dbReference type="InterPro" id="IPR036390">
    <property type="entry name" value="WH_DNA-bd_sf"/>
</dbReference>